<dbReference type="InterPro" id="IPR016163">
    <property type="entry name" value="Ald_DH_C"/>
</dbReference>
<dbReference type="Gene3D" id="3.40.309.10">
    <property type="entry name" value="Aldehyde Dehydrogenase, Chain A, domain 2"/>
    <property type="match status" value="1"/>
</dbReference>
<sequence>DVYESFLSLFREKVEALKVGDPMDPETVIGPMARKDLLLELEDQLQHIVTQGGKILTGGKRHSPKSLILEPTIVTDLPIDAPINQDELFGPVIPVFSFKKESEAIQMANNTPFGLGSSIWTGSREKADRIAPRIDAGTVAVNGMVKSEPNLPFGGVKASGYGRELSENGMHEFLNIKTVSYF</sequence>
<evidence type="ECO:0000313" key="2">
    <source>
        <dbReference type="EMBL" id="GAH82819.1"/>
    </source>
</evidence>
<dbReference type="InterPro" id="IPR015590">
    <property type="entry name" value="Aldehyde_DH_dom"/>
</dbReference>
<dbReference type="PANTHER" id="PTHR43217:SF1">
    <property type="entry name" value="SUCCINATE SEMIALDEHYDE DEHYDROGENASE [NAD(P)+] SAD"/>
    <property type="match status" value="1"/>
</dbReference>
<name>X1JX32_9ZZZZ</name>
<accession>X1JX32</accession>
<gene>
    <name evidence="2" type="ORF">S03H2_57633</name>
</gene>
<dbReference type="InterPro" id="IPR016162">
    <property type="entry name" value="Ald_DH_N"/>
</dbReference>
<dbReference type="InterPro" id="IPR016161">
    <property type="entry name" value="Ald_DH/histidinol_DH"/>
</dbReference>
<dbReference type="GO" id="GO:0004777">
    <property type="term" value="F:succinate-semialdehyde dehydrogenase (NAD+) activity"/>
    <property type="evidence" value="ECO:0007669"/>
    <property type="project" value="TreeGrafter"/>
</dbReference>
<dbReference type="AlphaFoldDB" id="X1JX32"/>
<feature type="non-terminal residue" evidence="2">
    <location>
        <position position="1"/>
    </location>
</feature>
<evidence type="ECO:0000259" key="1">
    <source>
        <dbReference type="Pfam" id="PF00171"/>
    </source>
</evidence>
<dbReference type="Pfam" id="PF00171">
    <property type="entry name" value="Aldedh"/>
    <property type="match status" value="1"/>
</dbReference>
<organism evidence="2">
    <name type="scientific">marine sediment metagenome</name>
    <dbReference type="NCBI Taxonomy" id="412755"/>
    <lineage>
        <taxon>unclassified sequences</taxon>
        <taxon>metagenomes</taxon>
        <taxon>ecological metagenomes</taxon>
    </lineage>
</organism>
<reference evidence="2" key="1">
    <citation type="journal article" date="2014" name="Front. Microbiol.">
        <title>High frequency of phylogenetically diverse reductive dehalogenase-homologous genes in deep subseafloor sedimentary metagenomes.</title>
        <authorList>
            <person name="Kawai M."/>
            <person name="Futagami T."/>
            <person name="Toyoda A."/>
            <person name="Takaki Y."/>
            <person name="Nishi S."/>
            <person name="Hori S."/>
            <person name="Arai W."/>
            <person name="Tsubouchi T."/>
            <person name="Morono Y."/>
            <person name="Uchiyama I."/>
            <person name="Ito T."/>
            <person name="Fujiyama A."/>
            <person name="Inagaki F."/>
            <person name="Takami H."/>
        </authorList>
    </citation>
    <scope>NUCLEOTIDE SEQUENCE</scope>
    <source>
        <strain evidence="2">Expedition CK06-06</strain>
    </source>
</reference>
<dbReference type="PANTHER" id="PTHR43217">
    <property type="entry name" value="SUCCINATE SEMIALDEHYDE DEHYDROGENASE [NAD(P)+] SAD"/>
    <property type="match status" value="1"/>
</dbReference>
<proteinExistence type="predicted"/>
<comment type="caution">
    <text evidence="2">The sequence shown here is derived from an EMBL/GenBank/DDBJ whole genome shotgun (WGS) entry which is preliminary data.</text>
</comment>
<dbReference type="Gene3D" id="3.40.605.10">
    <property type="entry name" value="Aldehyde Dehydrogenase, Chain A, domain 1"/>
    <property type="match status" value="1"/>
</dbReference>
<feature type="domain" description="Aldehyde dehydrogenase" evidence="1">
    <location>
        <begin position="2"/>
        <end position="179"/>
    </location>
</feature>
<dbReference type="InterPro" id="IPR047110">
    <property type="entry name" value="GABD/Sad-like"/>
</dbReference>
<dbReference type="SUPFAM" id="SSF53720">
    <property type="entry name" value="ALDH-like"/>
    <property type="match status" value="1"/>
</dbReference>
<protein>
    <recommendedName>
        <fullName evidence="1">Aldehyde dehydrogenase domain-containing protein</fullName>
    </recommendedName>
</protein>
<dbReference type="EMBL" id="BARU01036954">
    <property type="protein sequence ID" value="GAH82819.1"/>
    <property type="molecule type" value="Genomic_DNA"/>
</dbReference>